<reference evidence="6 7" key="1">
    <citation type="submission" date="2017-09" db="EMBL/GenBank/DDBJ databases">
        <title>A multilocus sequence analysis scheme for characterization of bacteria in the genus Thioclava.</title>
        <authorList>
            <person name="Liu Y."/>
            <person name="Shao Z."/>
        </authorList>
    </citation>
    <scope>NUCLEOTIDE SEQUENCE [LARGE SCALE GENOMIC DNA]</scope>
    <source>
        <strain evidence="6 7">CAU 1312</strain>
    </source>
</reference>
<keyword evidence="4" id="KW-0460">Magnesium</keyword>
<evidence type="ECO:0000256" key="4">
    <source>
        <dbReference type="ARBA" id="ARBA00022842"/>
    </source>
</evidence>
<feature type="domain" description="Nudix hydrolase" evidence="5">
    <location>
        <begin position="5"/>
        <end position="136"/>
    </location>
</feature>
<keyword evidence="3 6" id="KW-0378">Hydrolase</keyword>
<name>A0A2A4CQX4_9RHOB</name>
<dbReference type="EMBL" id="NTJD01000005">
    <property type="protein sequence ID" value="PCD76688.1"/>
    <property type="molecule type" value="Genomic_DNA"/>
</dbReference>
<accession>A0A2A4CQX4</accession>
<dbReference type="Gene3D" id="3.90.79.10">
    <property type="entry name" value="Nucleoside Triphosphate Pyrophosphohydrolase"/>
    <property type="match status" value="1"/>
</dbReference>
<gene>
    <name evidence="6" type="ORF">CLN94_08105</name>
</gene>
<evidence type="ECO:0000313" key="6">
    <source>
        <dbReference type="EMBL" id="PCD76688.1"/>
    </source>
</evidence>
<dbReference type="Pfam" id="PF00293">
    <property type="entry name" value="NUDIX"/>
    <property type="match status" value="1"/>
</dbReference>
<dbReference type="InterPro" id="IPR015797">
    <property type="entry name" value="NUDIX_hydrolase-like_dom_sf"/>
</dbReference>
<dbReference type="PANTHER" id="PTHR12629">
    <property type="entry name" value="DIPHOSPHOINOSITOL POLYPHOSPHATE PHOSPHOHYDROLASE"/>
    <property type="match status" value="1"/>
</dbReference>
<dbReference type="Proteomes" id="UP000243507">
    <property type="component" value="Unassembled WGS sequence"/>
</dbReference>
<dbReference type="GO" id="GO:0016462">
    <property type="term" value="F:pyrophosphatase activity"/>
    <property type="evidence" value="ECO:0007669"/>
    <property type="project" value="InterPro"/>
</dbReference>
<dbReference type="SUPFAM" id="SSF55811">
    <property type="entry name" value="Nudix"/>
    <property type="match status" value="1"/>
</dbReference>
<evidence type="ECO:0000256" key="3">
    <source>
        <dbReference type="ARBA" id="ARBA00022801"/>
    </source>
</evidence>
<proteinExistence type="predicted"/>
<protein>
    <submittedName>
        <fullName evidence="6">NUDIX hydrolase</fullName>
    </submittedName>
</protein>
<comment type="cofactor">
    <cofactor evidence="1">
        <name>Mg(2+)</name>
        <dbReference type="ChEBI" id="CHEBI:18420"/>
    </cofactor>
</comment>
<evidence type="ECO:0000259" key="5">
    <source>
        <dbReference type="PROSITE" id="PS51462"/>
    </source>
</evidence>
<dbReference type="CDD" id="cd04666">
    <property type="entry name" value="NUDIX_DIPP2_like_Nudt4"/>
    <property type="match status" value="1"/>
</dbReference>
<dbReference type="PANTHER" id="PTHR12629:SF0">
    <property type="entry name" value="DIPHOSPHOINOSITOL-POLYPHOSPHATE DIPHOSPHATASE"/>
    <property type="match status" value="1"/>
</dbReference>
<dbReference type="InterPro" id="IPR000086">
    <property type="entry name" value="NUDIX_hydrolase_dom"/>
</dbReference>
<dbReference type="AlphaFoldDB" id="A0A2A4CQX4"/>
<comment type="caution">
    <text evidence="6">The sequence shown here is derived from an EMBL/GenBank/DDBJ whole genome shotgun (WGS) entry which is preliminary data.</text>
</comment>
<evidence type="ECO:0000256" key="1">
    <source>
        <dbReference type="ARBA" id="ARBA00001946"/>
    </source>
</evidence>
<dbReference type="GO" id="GO:0046872">
    <property type="term" value="F:metal ion binding"/>
    <property type="evidence" value="ECO:0007669"/>
    <property type="project" value="UniProtKB-KW"/>
</dbReference>
<dbReference type="OrthoDB" id="7066910at2"/>
<keyword evidence="7" id="KW-1185">Reference proteome</keyword>
<dbReference type="GO" id="GO:0005737">
    <property type="term" value="C:cytoplasm"/>
    <property type="evidence" value="ECO:0007669"/>
    <property type="project" value="TreeGrafter"/>
</dbReference>
<dbReference type="InterPro" id="IPR047198">
    <property type="entry name" value="DDP-like_NUDIX"/>
</dbReference>
<evidence type="ECO:0000256" key="2">
    <source>
        <dbReference type="ARBA" id="ARBA00022723"/>
    </source>
</evidence>
<keyword evidence="2" id="KW-0479">Metal-binding</keyword>
<organism evidence="6 7">
    <name type="scientific">Pseudothioclava arenosa</name>
    <dbReference type="NCBI Taxonomy" id="1795308"/>
    <lineage>
        <taxon>Bacteria</taxon>
        <taxon>Pseudomonadati</taxon>
        <taxon>Pseudomonadota</taxon>
        <taxon>Alphaproteobacteria</taxon>
        <taxon>Rhodobacterales</taxon>
        <taxon>Paracoccaceae</taxon>
        <taxon>Pseudothioclava</taxon>
    </lineage>
</organism>
<sequence>MGQRPPHLQVAAICTRKREGVAEVLLVTSRGTGRWIVPKGWPMKGRSLASAAEQEAWEEAGVKGKIGSKPIGSYVYAKLRSDSFGEDVEVLAFLLKVDRVEKRFPEEGQRERAWFDAGIAAGLVDEPGLQEILRAL</sequence>
<dbReference type="PROSITE" id="PS51462">
    <property type="entry name" value="NUDIX"/>
    <property type="match status" value="1"/>
</dbReference>
<evidence type="ECO:0000313" key="7">
    <source>
        <dbReference type="Proteomes" id="UP000243507"/>
    </source>
</evidence>